<name>A0ABU7GCH6_9SPHN</name>
<organism evidence="1 2">
    <name type="scientific">Altererythrobacter litoralis</name>
    <dbReference type="NCBI Taxonomy" id="3113904"/>
    <lineage>
        <taxon>Bacteria</taxon>
        <taxon>Pseudomonadati</taxon>
        <taxon>Pseudomonadota</taxon>
        <taxon>Alphaproteobacteria</taxon>
        <taxon>Sphingomonadales</taxon>
        <taxon>Erythrobacteraceae</taxon>
        <taxon>Altererythrobacter</taxon>
    </lineage>
</organism>
<protein>
    <submittedName>
        <fullName evidence="1">Uncharacterized protein</fullName>
    </submittedName>
</protein>
<dbReference type="Proteomes" id="UP001343492">
    <property type="component" value="Unassembled WGS sequence"/>
</dbReference>
<comment type="caution">
    <text evidence="1">The sequence shown here is derived from an EMBL/GenBank/DDBJ whole genome shotgun (WGS) entry which is preliminary data.</text>
</comment>
<evidence type="ECO:0000313" key="1">
    <source>
        <dbReference type="EMBL" id="MEE1876626.1"/>
    </source>
</evidence>
<accession>A0ABU7GCH6</accession>
<dbReference type="EMBL" id="JAZDQV010000002">
    <property type="protein sequence ID" value="MEE1876626.1"/>
    <property type="molecule type" value="Genomic_DNA"/>
</dbReference>
<keyword evidence="2" id="KW-1185">Reference proteome</keyword>
<sequence length="76" mass="8139">MARFLLAAIVHHQIAADIARGDANPGSGTTKNWFHDTYGIPAYTYEIADNADRAGTRDAARALAESLPSALELVAR</sequence>
<dbReference type="SUPFAM" id="SSF53187">
    <property type="entry name" value="Zn-dependent exopeptidases"/>
    <property type="match status" value="1"/>
</dbReference>
<proteinExistence type="predicted"/>
<gene>
    <name evidence="1" type="ORF">VRS74_02860</name>
</gene>
<reference evidence="1 2" key="1">
    <citation type="submission" date="2024-01" db="EMBL/GenBank/DDBJ databases">
        <title>The genome sequence of Erythrobacteraceae sp. strain 1XM1-14.</title>
        <authorList>
            <person name="Liu Y."/>
        </authorList>
    </citation>
    <scope>NUCLEOTIDE SEQUENCE [LARGE SCALE GENOMIC DNA]</scope>
    <source>
        <strain evidence="1 2">1XM1-14</strain>
    </source>
</reference>
<evidence type="ECO:0000313" key="2">
    <source>
        <dbReference type="Proteomes" id="UP001343492"/>
    </source>
</evidence>
<dbReference type="RefSeq" id="WP_354143885.1">
    <property type="nucleotide sequence ID" value="NZ_JAZDQV010000002.1"/>
</dbReference>